<dbReference type="Proteomes" id="UP001495147">
    <property type="component" value="Unassembled WGS sequence"/>
</dbReference>
<feature type="chain" id="PRO_5047536237" evidence="1">
    <location>
        <begin position="33"/>
        <end position="252"/>
    </location>
</feature>
<dbReference type="Gene3D" id="3.40.190.10">
    <property type="entry name" value="Periplasmic binding protein-like II"/>
    <property type="match status" value="2"/>
</dbReference>
<comment type="caution">
    <text evidence="2">The sequence shown here is derived from an EMBL/GenBank/DDBJ whole genome shotgun (WGS) entry which is preliminary data.</text>
</comment>
<reference evidence="2 3" key="1">
    <citation type="submission" date="2024-05" db="EMBL/GenBank/DDBJ databases">
        <title>Roseateles sp. DJS-2-20 16S ribosomal RNA gene Genome sequencing and assembly.</title>
        <authorList>
            <person name="Woo H."/>
        </authorList>
    </citation>
    <scope>NUCLEOTIDE SEQUENCE [LARGE SCALE GENOMIC DNA]</scope>
    <source>
        <strain evidence="2 3">DJS-2-20</strain>
    </source>
</reference>
<evidence type="ECO:0000313" key="2">
    <source>
        <dbReference type="EMBL" id="MEO3690636.1"/>
    </source>
</evidence>
<dbReference type="EMBL" id="JBDPZD010000001">
    <property type="protein sequence ID" value="MEO3690636.1"/>
    <property type="molecule type" value="Genomic_DNA"/>
</dbReference>
<accession>A0ABV0FXI6</accession>
<feature type="signal peptide" evidence="1">
    <location>
        <begin position="1"/>
        <end position="32"/>
    </location>
</feature>
<evidence type="ECO:0000313" key="3">
    <source>
        <dbReference type="Proteomes" id="UP001495147"/>
    </source>
</evidence>
<proteinExistence type="predicted"/>
<dbReference type="SUPFAM" id="SSF53850">
    <property type="entry name" value="Periplasmic binding protein-like II"/>
    <property type="match status" value="1"/>
</dbReference>
<protein>
    <submittedName>
        <fullName evidence="2">Transporter substrate-binding domain-containing protein</fullName>
    </submittedName>
</protein>
<keyword evidence="3" id="KW-1185">Reference proteome</keyword>
<keyword evidence="1" id="KW-0732">Signal</keyword>
<gene>
    <name evidence="2" type="ORF">ABDJ85_04095</name>
</gene>
<sequence length="252" mass="27189">MTTRPDNGSGRGWCRAWWLCAWALLSPLLASAAPEPGAAEVPVVPVVLGTVPTARTRALSGELVALVCREAGLKCRLDILPAERARQDMAAGRYPLEFGRYAGYERVVPGVIRIDPSVYTVRVVALVRVSGLAAQGWKGLVGKRVAYMRGTLLAQERLRDEAEVIAVNSPSACVEMVAKGRVEACVLTRVNVPPANELPPQPALHLELLETVPLHLWAAPGQQLLADRLSGAVRALLQRGELQRFWAANATP</sequence>
<organism evidence="2 3">
    <name type="scientific">Roseateles paludis</name>
    <dbReference type="NCBI Taxonomy" id="3145238"/>
    <lineage>
        <taxon>Bacteria</taxon>
        <taxon>Pseudomonadati</taxon>
        <taxon>Pseudomonadota</taxon>
        <taxon>Betaproteobacteria</taxon>
        <taxon>Burkholderiales</taxon>
        <taxon>Sphaerotilaceae</taxon>
        <taxon>Roseateles</taxon>
    </lineage>
</organism>
<name>A0ABV0FXI6_9BURK</name>
<evidence type="ECO:0000256" key="1">
    <source>
        <dbReference type="SAM" id="SignalP"/>
    </source>
</evidence>